<dbReference type="Pfam" id="PF10615">
    <property type="entry name" value="DUF2470"/>
    <property type="match status" value="1"/>
</dbReference>
<feature type="domain" description="DUF2470" evidence="2">
    <location>
        <begin position="174"/>
        <end position="244"/>
    </location>
</feature>
<organism evidence="3 4">
    <name type="scientific">Borborobacter arsenicus</name>
    <dbReference type="NCBI Taxonomy" id="1851146"/>
    <lineage>
        <taxon>Bacteria</taxon>
        <taxon>Pseudomonadati</taxon>
        <taxon>Pseudomonadota</taxon>
        <taxon>Alphaproteobacteria</taxon>
        <taxon>Hyphomicrobiales</taxon>
        <taxon>Phyllobacteriaceae</taxon>
        <taxon>Borborobacter</taxon>
    </lineage>
</organism>
<dbReference type="PANTHER" id="PTHR13343:SF17">
    <property type="entry name" value="CELLULAR REPRESSOR OF E1A-STIMULATED GENES, ISOFORM A"/>
    <property type="match status" value="1"/>
</dbReference>
<dbReference type="Proteomes" id="UP000281647">
    <property type="component" value="Unassembled WGS sequence"/>
</dbReference>
<protein>
    <submittedName>
        <fullName evidence="3">HugZ family protein</fullName>
    </submittedName>
</protein>
<sequence>MDKKKDVIQKTDADAILLAKTLLREARYGALGVLDPEMGAPSVSRAGVATDMDGTPLILISLLASHTRSLLADPRCSLLLGEPGKGDALAHPRISINCRAVRLERGSALEARARRRYLNRNPKAKLYVDLGDFSFFRLEVQNASLNGGFGKAYLLTPPNLLTNSPALDALAASEQGALDHMNADHLDAIAVYAHHFAREKSDGWTVIGFDPDGMDIASGDVVRRVFFPQPLAEAGELRKVLVEMARTGRAA</sequence>
<dbReference type="AlphaFoldDB" id="A0A432V064"/>
<dbReference type="SUPFAM" id="SSF50475">
    <property type="entry name" value="FMN-binding split barrel"/>
    <property type="match status" value="1"/>
</dbReference>
<gene>
    <name evidence="3" type="ORF">EET67_22570</name>
</gene>
<dbReference type="Gene3D" id="3.20.180.10">
    <property type="entry name" value="PNP-oxidase-like"/>
    <property type="match status" value="1"/>
</dbReference>
<keyword evidence="4" id="KW-1185">Reference proteome</keyword>
<dbReference type="Gene3D" id="2.30.110.10">
    <property type="entry name" value="Electron Transport, Fmn-binding Protein, Chain A"/>
    <property type="match status" value="1"/>
</dbReference>
<feature type="domain" description="Pyridoxamine 5'-phosphate oxidase N-terminal" evidence="1">
    <location>
        <begin position="20"/>
        <end position="143"/>
    </location>
</feature>
<evidence type="ECO:0000259" key="2">
    <source>
        <dbReference type="Pfam" id="PF10615"/>
    </source>
</evidence>
<dbReference type="Pfam" id="PF01243">
    <property type="entry name" value="PNPOx_N"/>
    <property type="match status" value="1"/>
</dbReference>
<evidence type="ECO:0000313" key="4">
    <source>
        <dbReference type="Proteomes" id="UP000281647"/>
    </source>
</evidence>
<evidence type="ECO:0000259" key="1">
    <source>
        <dbReference type="Pfam" id="PF01243"/>
    </source>
</evidence>
<reference evidence="3 4" key="1">
    <citation type="submission" date="2018-11" db="EMBL/GenBank/DDBJ databases">
        <title>Pseudaminobacter arsenicus sp. nov., an arsenic-resistant bacterium isolated from arsenic-rich aquifers.</title>
        <authorList>
            <person name="Mu Y."/>
        </authorList>
    </citation>
    <scope>NUCLEOTIDE SEQUENCE [LARGE SCALE GENOMIC DNA]</scope>
    <source>
        <strain evidence="3 4">CB3</strain>
    </source>
</reference>
<dbReference type="InterPro" id="IPR019595">
    <property type="entry name" value="DUF2470"/>
</dbReference>
<evidence type="ECO:0000313" key="3">
    <source>
        <dbReference type="EMBL" id="RUM95551.1"/>
    </source>
</evidence>
<name>A0A432V064_9HYPH</name>
<dbReference type="InterPro" id="IPR011576">
    <property type="entry name" value="Pyridox_Oxase_N"/>
</dbReference>
<dbReference type="RefSeq" id="WP_128628592.1">
    <property type="nucleotide sequence ID" value="NZ_RKST01000037.1"/>
</dbReference>
<dbReference type="InterPro" id="IPR037119">
    <property type="entry name" value="Haem_oxidase_HugZ-like_sf"/>
</dbReference>
<dbReference type="GO" id="GO:0005737">
    <property type="term" value="C:cytoplasm"/>
    <property type="evidence" value="ECO:0007669"/>
    <property type="project" value="UniProtKB-ARBA"/>
</dbReference>
<accession>A0A432V064</accession>
<dbReference type="EMBL" id="RKST01000037">
    <property type="protein sequence ID" value="RUM95551.1"/>
    <property type="molecule type" value="Genomic_DNA"/>
</dbReference>
<dbReference type="OrthoDB" id="9814594at2"/>
<proteinExistence type="predicted"/>
<comment type="caution">
    <text evidence="3">The sequence shown here is derived from an EMBL/GenBank/DDBJ whole genome shotgun (WGS) entry which is preliminary data.</text>
</comment>
<dbReference type="InterPro" id="IPR012349">
    <property type="entry name" value="Split_barrel_FMN-bd"/>
</dbReference>
<dbReference type="PANTHER" id="PTHR13343">
    <property type="entry name" value="CREG1 PROTEIN"/>
    <property type="match status" value="1"/>
</dbReference>